<organism evidence="2 3">
    <name type="scientific">Brassica carinata</name>
    <name type="common">Ethiopian mustard</name>
    <name type="synonym">Abyssinian cabbage</name>
    <dbReference type="NCBI Taxonomy" id="52824"/>
    <lineage>
        <taxon>Eukaryota</taxon>
        <taxon>Viridiplantae</taxon>
        <taxon>Streptophyta</taxon>
        <taxon>Embryophyta</taxon>
        <taxon>Tracheophyta</taxon>
        <taxon>Spermatophyta</taxon>
        <taxon>Magnoliopsida</taxon>
        <taxon>eudicotyledons</taxon>
        <taxon>Gunneridae</taxon>
        <taxon>Pentapetalae</taxon>
        <taxon>rosids</taxon>
        <taxon>malvids</taxon>
        <taxon>Brassicales</taxon>
        <taxon>Brassicaceae</taxon>
        <taxon>Brassiceae</taxon>
        <taxon>Brassica</taxon>
    </lineage>
</organism>
<dbReference type="EMBL" id="JAAMPC010000008">
    <property type="protein sequence ID" value="KAG2299202.1"/>
    <property type="molecule type" value="Genomic_DNA"/>
</dbReference>
<protein>
    <submittedName>
        <fullName evidence="2">Uncharacterized protein</fullName>
    </submittedName>
</protein>
<comment type="caution">
    <text evidence="2">The sequence shown here is derived from an EMBL/GenBank/DDBJ whole genome shotgun (WGS) entry which is preliminary data.</text>
</comment>
<feature type="region of interest" description="Disordered" evidence="1">
    <location>
        <begin position="1"/>
        <end position="69"/>
    </location>
</feature>
<evidence type="ECO:0000313" key="3">
    <source>
        <dbReference type="Proteomes" id="UP000886595"/>
    </source>
</evidence>
<feature type="compositionally biased region" description="Basic and acidic residues" evidence="1">
    <location>
        <begin position="54"/>
        <end position="69"/>
    </location>
</feature>
<feature type="compositionally biased region" description="Polar residues" evidence="1">
    <location>
        <begin position="43"/>
        <end position="53"/>
    </location>
</feature>
<name>A0A8X7S3V6_BRACI</name>
<dbReference type="Proteomes" id="UP000886595">
    <property type="component" value="Unassembled WGS sequence"/>
</dbReference>
<evidence type="ECO:0000313" key="2">
    <source>
        <dbReference type="EMBL" id="KAG2299202.1"/>
    </source>
</evidence>
<proteinExistence type="predicted"/>
<gene>
    <name evidence="2" type="ORF">Bca52824_035674</name>
</gene>
<accession>A0A8X7S3V6</accession>
<feature type="compositionally biased region" description="Basic and acidic residues" evidence="1">
    <location>
        <begin position="25"/>
        <end position="42"/>
    </location>
</feature>
<evidence type="ECO:0000256" key="1">
    <source>
        <dbReference type="SAM" id="MobiDB-lite"/>
    </source>
</evidence>
<keyword evidence="3" id="KW-1185">Reference proteome</keyword>
<reference evidence="2 3" key="1">
    <citation type="submission" date="2020-02" db="EMBL/GenBank/DDBJ databases">
        <authorList>
            <person name="Ma Q."/>
            <person name="Huang Y."/>
            <person name="Song X."/>
            <person name="Pei D."/>
        </authorList>
    </citation>
    <scope>NUCLEOTIDE SEQUENCE [LARGE SCALE GENOMIC DNA]</scope>
    <source>
        <strain evidence="2">Sxm20200214</strain>
        <tissue evidence="2">Leaf</tissue>
    </source>
</reference>
<dbReference type="AlphaFoldDB" id="A0A8X7S3V6"/>
<sequence>MKDIQDFVVNDYEEHTSNRQQTQSDTREARQWTGRYQDRGESSTHNANFGDQKQPNREGRVGQNPPKEK</sequence>